<comment type="caution">
    <text evidence="4">The sequence shown here is derived from an EMBL/GenBank/DDBJ whole genome shotgun (WGS) entry which is preliminary data.</text>
</comment>
<gene>
    <name evidence="4" type="ORF">Tdes44962_MAKER00053</name>
</gene>
<feature type="binding site" evidence="2">
    <location>
        <position position="90"/>
    </location>
    <ligand>
        <name>a divalent metal cation</name>
        <dbReference type="ChEBI" id="CHEBI:60240"/>
        <label>1</label>
    </ligand>
</feature>
<evidence type="ECO:0000313" key="5">
    <source>
        <dbReference type="Proteomes" id="UP001138500"/>
    </source>
</evidence>
<dbReference type="FunFam" id="3.40.1390.30:FF:000001">
    <property type="entry name" value="GTP cyclohydrolase 1 type 2"/>
    <property type="match status" value="1"/>
</dbReference>
<dbReference type="PANTHER" id="PTHR13799:SF13">
    <property type="entry name" value="NIF3-LIKE PROTEIN 1"/>
    <property type="match status" value="1"/>
</dbReference>
<dbReference type="PANTHER" id="PTHR13799">
    <property type="entry name" value="NGG1 INTERACTING FACTOR 3"/>
    <property type="match status" value="1"/>
</dbReference>
<evidence type="ECO:0000256" key="2">
    <source>
        <dbReference type="PIRSR" id="PIRSR602678-1"/>
    </source>
</evidence>
<dbReference type="AlphaFoldDB" id="A0A9W7T2T2"/>
<dbReference type="NCBIfam" id="TIGR00486">
    <property type="entry name" value="YbgI_SA1388"/>
    <property type="match status" value="1"/>
</dbReference>
<dbReference type="InterPro" id="IPR036069">
    <property type="entry name" value="DUF34/NIF3_sf"/>
</dbReference>
<dbReference type="SUPFAM" id="SSF102705">
    <property type="entry name" value="NIF3 (NGG1p interacting factor 3)-like"/>
    <property type="match status" value="1"/>
</dbReference>
<dbReference type="GO" id="GO:0005739">
    <property type="term" value="C:mitochondrion"/>
    <property type="evidence" value="ECO:0007669"/>
    <property type="project" value="TreeGrafter"/>
</dbReference>
<protein>
    <submittedName>
        <fullName evidence="4">GTP cyclohydrolase 1 type 2</fullName>
    </submittedName>
</protein>
<comment type="similarity">
    <text evidence="1">Belongs to the GTP cyclohydrolase I type 2/NIF3 family.</text>
</comment>
<reference evidence="4 5" key="2">
    <citation type="journal article" date="2021" name="Curr. Genet.">
        <title>Genetic response to nitrogen starvation in the aggressive Eucalyptus foliar pathogen Teratosphaeria destructans.</title>
        <authorList>
            <person name="Havenga M."/>
            <person name="Wingfield B.D."/>
            <person name="Wingfield M.J."/>
            <person name="Dreyer L.L."/>
            <person name="Roets F."/>
            <person name="Aylward J."/>
        </authorList>
    </citation>
    <scope>NUCLEOTIDE SEQUENCE [LARGE SCALE GENOMIC DNA]</scope>
    <source>
        <strain evidence="4">CMW44962</strain>
    </source>
</reference>
<feature type="binding site" evidence="2">
    <location>
        <position position="128"/>
    </location>
    <ligand>
        <name>a divalent metal cation</name>
        <dbReference type="ChEBI" id="CHEBI:60240"/>
        <label>1</label>
    </ligand>
</feature>
<name>A0A9W7T2T2_9PEZI</name>
<keyword evidence="5" id="KW-1185">Reference proteome</keyword>
<evidence type="ECO:0000256" key="3">
    <source>
        <dbReference type="SAM" id="MobiDB-lite"/>
    </source>
</evidence>
<dbReference type="Gene3D" id="3.40.1390.30">
    <property type="entry name" value="NIF3 (NGG1p interacting factor 3)-like"/>
    <property type="match status" value="2"/>
</dbReference>
<evidence type="ECO:0000313" key="4">
    <source>
        <dbReference type="EMBL" id="KAH9845843.1"/>
    </source>
</evidence>
<accession>A0A9W7T2T2</accession>
<evidence type="ECO:0000256" key="1">
    <source>
        <dbReference type="ARBA" id="ARBA00006964"/>
    </source>
</evidence>
<organism evidence="4 5">
    <name type="scientific">Teratosphaeria destructans</name>
    <dbReference type="NCBI Taxonomy" id="418781"/>
    <lineage>
        <taxon>Eukaryota</taxon>
        <taxon>Fungi</taxon>
        <taxon>Dikarya</taxon>
        <taxon>Ascomycota</taxon>
        <taxon>Pezizomycotina</taxon>
        <taxon>Dothideomycetes</taxon>
        <taxon>Dothideomycetidae</taxon>
        <taxon>Mycosphaerellales</taxon>
        <taxon>Teratosphaeriaceae</taxon>
        <taxon>Teratosphaeria</taxon>
    </lineage>
</organism>
<dbReference type="Pfam" id="PF01784">
    <property type="entry name" value="DUF34_NIF3"/>
    <property type="match status" value="1"/>
</dbReference>
<dbReference type="OrthoDB" id="3345469at2759"/>
<dbReference type="GO" id="GO:0046872">
    <property type="term" value="F:metal ion binding"/>
    <property type="evidence" value="ECO:0007669"/>
    <property type="project" value="UniProtKB-KW"/>
</dbReference>
<feature type="compositionally biased region" description="Polar residues" evidence="3">
    <location>
        <begin position="157"/>
        <end position="178"/>
    </location>
</feature>
<feature type="binding site" evidence="2">
    <location>
        <position position="334"/>
    </location>
    <ligand>
        <name>a divalent metal cation</name>
        <dbReference type="ChEBI" id="CHEBI:60240"/>
        <label>1</label>
    </ligand>
</feature>
<keyword evidence="2" id="KW-0479">Metal-binding</keyword>
<feature type="region of interest" description="Disordered" evidence="3">
    <location>
        <begin position="145"/>
        <end position="179"/>
    </location>
</feature>
<dbReference type="EMBL" id="RIBY02000001">
    <property type="protein sequence ID" value="KAH9845843.1"/>
    <property type="molecule type" value="Genomic_DNA"/>
</dbReference>
<dbReference type="InterPro" id="IPR002678">
    <property type="entry name" value="DUF34/NIF3"/>
</dbReference>
<dbReference type="Proteomes" id="UP001138500">
    <property type="component" value="Unassembled WGS sequence"/>
</dbReference>
<feature type="binding site" evidence="2">
    <location>
        <position position="330"/>
    </location>
    <ligand>
        <name>a divalent metal cation</name>
        <dbReference type="ChEBI" id="CHEBI:60240"/>
        <label>1</label>
    </ligand>
</feature>
<reference evidence="4 5" key="1">
    <citation type="journal article" date="2018" name="IMA Fungus">
        <title>IMA Genome-F 10: Nine draft genome sequences of Claviceps purpurea s.lat., including C. arundinis, C. humidiphila, and C. cf. spartinae, pseudomolecules for the pitch canker pathogen Fusarium circinatum, draft genome of Davidsoniella eucalypti, Grosmannia galeiformis, Quambalaria eucalypti, and Teratosphaeria destructans.</title>
        <authorList>
            <person name="Wingfield B.D."/>
            <person name="Liu M."/>
            <person name="Nguyen H.D."/>
            <person name="Lane F.A."/>
            <person name="Morgan S.W."/>
            <person name="De Vos L."/>
            <person name="Wilken P.M."/>
            <person name="Duong T.A."/>
            <person name="Aylward J."/>
            <person name="Coetzee M.P."/>
            <person name="Dadej K."/>
            <person name="De Beer Z.W."/>
            <person name="Findlay W."/>
            <person name="Havenga M."/>
            <person name="Kolarik M."/>
            <person name="Menzies J.G."/>
            <person name="Naidoo K."/>
            <person name="Pochopski O."/>
            <person name="Shoukouhi P."/>
            <person name="Santana Q.C."/>
            <person name="Seifert K.A."/>
            <person name="Soal N."/>
            <person name="Steenkamp E.T."/>
            <person name="Tatham C.T."/>
            <person name="van der Nest M.A."/>
            <person name="Wingfield M.J."/>
        </authorList>
    </citation>
    <scope>NUCLEOTIDE SEQUENCE [LARGE SCALE GENOMIC DNA]</scope>
    <source>
        <strain evidence="4">CMW44962</strain>
    </source>
</reference>
<sequence>MFSQTVRRLYSMMSAPPVSAPYSRAVVSAMRRLYPECLADKSFDNTGLLLEAPFDPLRRNMNSVLLTVDLTKAVADEAIERQDSIIVAYHPIIFRGLKSLTLQNSQQQSLLRLAAEGISVYSPHTAIDCARGGLGDWLADIVTGIPTDPQDAEDGSDQQGSASPSKRSPSKLSVTQTPADGEDYFAQAKRPSYMLQHHPSQLSLRDKALKLGDGKHKRYPIQATNVPGYPGAGMGRIVRLSEPVNLTEIIDRIGLGLGNPKGFPIAVPQGKQASDMMISSIGICAGSGGHLFSEMEKAGEEVDVLFTGELSHHEALAAIEKGKCVICLFHSNTERGFLHGVLKAQLETTIKEEWDRIRSEERSKEGQSDGVLEALDDDHIEVQVSEVDRDPYGIMISKAEI</sequence>
<proteinExistence type="inferred from homology"/>